<reference evidence="2" key="2">
    <citation type="journal article" date="2015" name="Fish Shellfish Immunol.">
        <title>Early steps in the European eel (Anguilla anguilla)-Vibrio vulnificus interaction in the gills: Role of the RtxA13 toxin.</title>
        <authorList>
            <person name="Callol A."/>
            <person name="Pajuelo D."/>
            <person name="Ebbesson L."/>
            <person name="Teles M."/>
            <person name="MacKenzie S."/>
            <person name="Amaro C."/>
        </authorList>
    </citation>
    <scope>NUCLEOTIDE SEQUENCE</scope>
</reference>
<feature type="chain" id="PRO_5002432189" evidence="1">
    <location>
        <begin position="22"/>
        <end position="43"/>
    </location>
</feature>
<feature type="signal peptide" evidence="1">
    <location>
        <begin position="1"/>
        <end position="21"/>
    </location>
</feature>
<dbReference type="EMBL" id="GBXM01067603">
    <property type="protein sequence ID" value="JAH40974.1"/>
    <property type="molecule type" value="Transcribed_RNA"/>
</dbReference>
<organism evidence="2">
    <name type="scientific">Anguilla anguilla</name>
    <name type="common">European freshwater eel</name>
    <name type="synonym">Muraena anguilla</name>
    <dbReference type="NCBI Taxonomy" id="7936"/>
    <lineage>
        <taxon>Eukaryota</taxon>
        <taxon>Metazoa</taxon>
        <taxon>Chordata</taxon>
        <taxon>Craniata</taxon>
        <taxon>Vertebrata</taxon>
        <taxon>Euteleostomi</taxon>
        <taxon>Actinopterygii</taxon>
        <taxon>Neopterygii</taxon>
        <taxon>Teleostei</taxon>
        <taxon>Anguilliformes</taxon>
        <taxon>Anguillidae</taxon>
        <taxon>Anguilla</taxon>
    </lineage>
</organism>
<evidence type="ECO:0000256" key="1">
    <source>
        <dbReference type="SAM" id="SignalP"/>
    </source>
</evidence>
<sequence length="43" mass="4717">MSNNMAKSFLFLLLVFVIAESFIFCPSSDKGSDQGVIVPIPPR</sequence>
<name>A0A0E9SHX4_ANGAN</name>
<dbReference type="AlphaFoldDB" id="A0A0E9SHX4"/>
<reference evidence="2" key="1">
    <citation type="submission" date="2014-11" db="EMBL/GenBank/DDBJ databases">
        <authorList>
            <person name="Amaro Gonzalez C."/>
        </authorList>
    </citation>
    <scope>NUCLEOTIDE SEQUENCE</scope>
</reference>
<keyword evidence="1" id="KW-0732">Signal</keyword>
<accession>A0A0E9SHX4</accession>
<protein>
    <submittedName>
        <fullName evidence="2">Uncharacterized protein</fullName>
    </submittedName>
</protein>
<evidence type="ECO:0000313" key="2">
    <source>
        <dbReference type="EMBL" id="JAH40974.1"/>
    </source>
</evidence>
<proteinExistence type="predicted"/>